<sequence length="217" mass="23884">MTIGVMQELNTAINVCFGWRESFPKPPEALGAKFHGRNIVKSHFTPNLTAAIIEYGGETRDGSRYEENGRREIRSARSASVQAPDYVNPGKFVDITVATRSFGNCNTKSLQYKPSDCYSRLGGFSGFSAAAFLDVCSCHGQLWLLSWLTLRASAQHLLDMCRAILPGKCNAYALHKMDECREPNGSAVDEVGKRRLARRGGTLFQKLSGKSLGEKSI</sequence>
<protein>
    <submittedName>
        <fullName evidence="1">Uncharacterized protein</fullName>
    </submittedName>
</protein>
<proteinExistence type="predicted"/>
<reference evidence="1 2" key="1">
    <citation type="journal article" date="2016" name="Mol. Biol. Evol.">
        <title>Comparative Genomics of Early-Diverging Mushroom-Forming Fungi Provides Insights into the Origins of Lignocellulose Decay Capabilities.</title>
        <authorList>
            <person name="Nagy L.G."/>
            <person name="Riley R."/>
            <person name="Tritt A."/>
            <person name="Adam C."/>
            <person name="Daum C."/>
            <person name="Floudas D."/>
            <person name="Sun H."/>
            <person name="Yadav J.S."/>
            <person name="Pangilinan J."/>
            <person name="Larsson K.H."/>
            <person name="Matsuura K."/>
            <person name="Barry K."/>
            <person name="Labutti K."/>
            <person name="Kuo R."/>
            <person name="Ohm R.A."/>
            <person name="Bhattacharya S.S."/>
            <person name="Shirouzu T."/>
            <person name="Yoshinaga Y."/>
            <person name="Martin F.M."/>
            <person name="Grigoriev I.V."/>
            <person name="Hibbett D.S."/>
        </authorList>
    </citation>
    <scope>NUCLEOTIDE SEQUENCE [LARGE SCALE GENOMIC DNA]</scope>
    <source>
        <strain evidence="1 2">CBS 109695</strain>
    </source>
</reference>
<gene>
    <name evidence="1" type="ORF">FIBSPDRAFT_882154</name>
</gene>
<dbReference type="EMBL" id="KV417484">
    <property type="protein sequence ID" value="KZP32826.1"/>
    <property type="molecule type" value="Genomic_DNA"/>
</dbReference>
<dbReference type="Proteomes" id="UP000076532">
    <property type="component" value="Unassembled WGS sequence"/>
</dbReference>
<keyword evidence="2" id="KW-1185">Reference proteome</keyword>
<evidence type="ECO:0000313" key="2">
    <source>
        <dbReference type="Proteomes" id="UP000076532"/>
    </source>
</evidence>
<accession>A0A166VKM1</accession>
<organism evidence="1 2">
    <name type="scientific">Athelia psychrophila</name>
    <dbReference type="NCBI Taxonomy" id="1759441"/>
    <lineage>
        <taxon>Eukaryota</taxon>
        <taxon>Fungi</taxon>
        <taxon>Dikarya</taxon>
        <taxon>Basidiomycota</taxon>
        <taxon>Agaricomycotina</taxon>
        <taxon>Agaricomycetes</taxon>
        <taxon>Agaricomycetidae</taxon>
        <taxon>Atheliales</taxon>
        <taxon>Atheliaceae</taxon>
        <taxon>Athelia</taxon>
    </lineage>
</organism>
<dbReference type="AlphaFoldDB" id="A0A166VKM1"/>
<name>A0A166VKM1_9AGAM</name>
<evidence type="ECO:0000313" key="1">
    <source>
        <dbReference type="EMBL" id="KZP32826.1"/>
    </source>
</evidence>